<dbReference type="EMBL" id="NXLW01000001">
    <property type="protein sequence ID" value="RDU73733.1"/>
    <property type="molecule type" value="Genomic_DNA"/>
</dbReference>
<evidence type="ECO:0000256" key="2">
    <source>
        <dbReference type="ARBA" id="ARBA00022840"/>
    </source>
</evidence>
<evidence type="ECO:0000259" key="3">
    <source>
        <dbReference type="PROSITE" id="PS50893"/>
    </source>
</evidence>
<reference evidence="4 5" key="1">
    <citation type="submission" date="2018-04" db="EMBL/GenBank/DDBJ databases">
        <title>Novel Campyloabacter and Helicobacter Species and Strains.</title>
        <authorList>
            <person name="Mannion A.J."/>
            <person name="Shen Z."/>
            <person name="Fox J.G."/>
        </authorList>
    </citation>
    <scope>NUCLEOTIDE SEQUENCE [LARGE SCALE GENOMIC DNA]</scope>
    <source>
        <strain evidence="4 5">MIT 97-5075</strain>
    </source>
</reference>
<comment type="caution">
    <text evidence="4">The sequence shown here is derived from an EMBL/GenBank/DDBJ whole genome shotgun (WGS) entry which is preliminary data.</text>
</comment>
<evidence type="ECO:0000256" key="1">
    <source>
        <dbReference type="ARBA" id="ARBA00022741"/>
    </source>
</evidence>
<dbReference type="SUPFAM" id="SSF52540">
    <property type="entry name" value="P-loop containing nucleoside triphosphate hydrolases"/>
    <property type="match status" value="1"/>
</dbReference>
<protein>
    <submittedName>
        <fullName evidence="4">ABC transporter ATP-binding protein</fullName>
    </submittedName>
</protein>
<dbReference type="GO" id="GO:0005524">
    <property type="term" value="F:ATP binding"/>
    <property type="evidence" value="ECO:0007669"/>
    <property type="project" value="UniProtKB-KW"/>
</dbReference>
<organism evidence="4 5">
    <name type="scientific">Helicobacter aurati</name>
    <dbReference type="NCBI Taxonomy" id="137778"/>
    <lineage>
        <taxon>Bacteria</taxon>
        <taxon>Pseudomonadati</taxon>
        <taxon>Campylobacterota</taxon>
        <taxon>Epsilonproteobacteria</taxon>
        <taxon>Campylobacterales</taxon>
        <taxon>Helicobacteraceae</taxon>
        <taxon>Helicobacter</taxon>
    </lineage>
</organism>
<dbReference type="SMART" id="SM00382">
    <property type="entry name" value="AAA"/>
    <property type="match status" value="1"/>
</dbReference>
<dbReference type="PANTHER" id="PTHR42798:SF2">
    <property type="entry name" value="ABC TRANSPORTER ATP-BINDING PROTEIN MG467-RELATED"/>
    <property type="match status" value="1"/>
</dbReference>
<dbReference type="InterPro" id="IPR003593">
    <property type="entry name" value="AAA+_ATPase"/>
</dbReference>
<keyword evidence="5" id="KW-1185">Reference proteome</keyword>
<dbReference type="Proteomes" id="UP000256424">
    <property type="component" value="Unassembled WGS sequence"/>
</dbReference>
<gene>
    <name evidence="4" type="ORF">CQA66_00680</name>
</gene>
<dbReference type="GO" id="GO:0016887">
    <property type="term" value="F:ATP hydrolysis activity"/>
    <property type="evidence" value="ECO:0007669"/>
    <property type="project" value="InterPro"/>
</dbReference>
<dbReference type="PROSITE" id="PS00211">
    <property type="entry name" value="ABC_TRANSPORTER_1"/>
    <property type="match status" value="1"/>
</dbReference>
<accession>A0A3D8J8A0</accession>
<dbReference type="Gene3D" id="3.40.50.300">
    <property type="entry name" value="P-loop containing nucleotide triphosphate hydrolases"/>
    <property type="match status" value="1"/>
</dbReference>
<dbReference type="OrthoDB" id="9814623at2"/>
<evidence type="ECO:0000313" key="5">
    <source>
        <dbReference type="Proteomes" id="UP000256424"/>
    </source>
</evidence>
<sequence>MQAYNYLLEVNNLSHKFDTLLYSEVHFQLYPQESLAILGTSGSGKSTILNHLSTLLPPQHGSISLAQYHDIYQLKEKDLLFLRQKILGIIFQSHYLFRGFNVLENLRIAELISNLQYNEKLLEHFGIANTLKQQIGQLSGGQQQRLSIARILTKQPRIVLADEPTGNLDKDTAMNIMKYLFEYIQTQNATLVLATHDNSLAENCTKIMLLENKKLRILK</sequence>
<dbReference type="PANTHER" id="PTHR42798">
    <property type="entry name" value="LIPOPROTEIN-RELEASING SYSTEM ATP-BINDING PROTEIN LOLD"/>
    <property type="match status" value="1"/>
</dbReference>
<keyword evidence="1" id="KW-0547">Nucleotide-binding</keyword>
<dbReference type="RefSeq" id="WP_104762565.1">
    <property type="nucleotide sequence ID" value="NZ_FZPM01000005.1"/>
</dbReference>
<proteinExistence type="predicted"/>
<dbReference type="InterPro" id="IPR017871">
    <property type="entry name" value="ABC_transporter-like_CS"/>
</dbReference>
<dbReference type="Pfam" id="PF00005">
    <property type="entry name" value="ABC_tran"/>
    <property type="match status" value="1"/>
</dbReference>
<dbReference type="AlphaFoldDB" id="A0A3D8J8A0"/>
<dbReference type="InterPro" id="IPR027417">
    <property type="entry name" value="P-loop_NTPase"/>
</dbReference>
<evidence type="ECO:0000313" key="4">
    <source>
        <dbReference type="EMBL" id="RDU73733.1"/>
    </source>
</evidence>
<dbReference type="InterPro" id="IPR003439">
    <property type="entry name" value="ABC_transporter-like_ATP-bd"/>
</dbReference>
<name>A0A3D8J8A0_9HELI</name>
<feature type="domain" description="ABC transporter" evidence="3">
    <location>
        <begin position="1"/>
        <end position="217"/>
    </location>
</feature>
<dbReference type="PROSITE" id="PS50893">
    <property type="entry name" value="ABC_TRANSPORTER_2"/>
    <property type="match status" value="1"/>
</dbReference>
<keyword evidence="2 4" id="KW-0067">ATP-binding</keyword>